<evidence type="ECO:0000313" key="3">
    <source>
        <dbReference type="Proteomes" id="UP001206925"/>
    </source>
</evidence>
<dbReference type="AlphaFoldDB" id="A0AAD5GP04"/>
<feature type="signal peptide" evidence="1">
    <location>
        <begin position="1"/>
        <end position="18"/>
    </location>
</feature>
<feature type="chain" id="PRO_5042246886" evidence="1">
    <location>
        <begin position="19"/>
        <end position="135"/>
    </location>
</feature>
<evidence type="ECO:0000256" key="1">
    <source>
        <dbReference type="SAM" id="SignalP"/>
    </source>
</evidence>
<keyword evidence="3" id="KW-1185">Reference proteome</keyword>
<dbReference type="EMBL" id="JAMZMK010006803">
    <property type="protein sequence ID" value="KAI7747266.1"/>
    <property type="molecule type" value="Genomic_DNA"/>
</dbReference>
<name>A0AAD5GP04_AMBAR</name>
<evidence type="ECO:0000313" key="2">
    <source>
        <dbReference type="EMBL" id="KAI7747266.1"/>
    </source>
</evidence>
<reference evidence="2" key="1">
    <citation type="submission" date="2022-06" db="EMBL/GenBank/DDBJ databases">
        <title>Uncovering the hologenomic basis of an extraordinary plant invasion.</title>
        <authorList>
            <person name="Bieker V.C."/>
            <person name="Martin M.D."/>
            <person name="Gilbert T."/>
            <person name="Hodgins K."/>
            <person name="Battlay P."/>
            <person name="Petersen B."/>
            <person name="Wilson J."/>
        </authorList>
    </citation>
    <scope>NUCLEOTIDE SEQUENCE</scope>
    <source>
        <strain evidence="2">AA19_3_7</strain>
        <tissue evidence="2">Leaf</tissue>
    </source>
</reference>
<keyword evidence="1" id="KW-0732">Signal</keyword>
<sequence length="135" mass="15138">MVDSWFFAFLRHRFGVVCLQPLLQLVVSGGAIVDNDTERKRKMVPDLVHTGDEDISKDISSKDISRLEEKHHQQITPGAGYYLLADGDLVSILASFSKAPIGCISFLKQMTFTPYAPLYFFTDGCIVRCSRGYKS</sequence>
<proteinExistence type="predicted"/>
<comment type="caution">
    <text evidence="2">The sequence shown here is derived from an EMBL/GenBank/DDBJ whole genome shotgun (WGS) entry which is preliminary data.</text>
</comment>
<gene>
    <name evidence="2" type="ORF">M8C21_027833</name>
</gene>
<accession>A0AAD5GP04</accession>
<organism evidence="2 3">
    <name type="scientific">Ambrosia artemisiifolia</name>
    <name type="common">Common ragweed</name>
    <dbReference type="NCBI Taxonomy" id="4212"/>
    <lineage>
        <taxon>Eukaryota</taxon>
        <taxon>Viridiplantae</taxon>
        <taxon>Streptophyta</taxon>
        <taxon>Embryophyta</taxon>
        <taxon>Tracheophyta</taxon>
        <taxon>Spermatophyta</taxon>
        <taxon>Magnoliopsida</taxon>
        <taxon>eudicotyledons</taxon>
        <taxon>Gunneridae</taxon>
        <taxon>Pentapetalae</taxon>
        <taxon>asterids</taxon>
        <taxon>campanulids</taxon>
        <taxon>Asterales</taxon>
        <taxon>Asteraceae</taxon>
        <taxon>Asteroideae</taxon>
        <taxon>Heliantheae alliance</taxon>
        <taxon>Heliantheae</taxon>
        <taxon>Ambrosia</taxon>
    </lineage>
</organism>
<protein>
    <submittedName>
        <fullName evidence="2">Uncharacterized protein</fullName>
    </submittedName>
</protein>
<dbReference type="Proteomes" id="UP001206925">
    <property type="component" value="Unassembled WGS sequence"/>
</dbReference>